<dbReference type="InterPro" id="IPR036188">
    <property type="entry name" value="FAD/NAD-bd_sf"/>
</dbReference>
<dbReference type="PANTHER" id="PTHR48105">
    <property type="entry name" value="THIOREDOXIN REDUCTASE 1-RELATED-RELATED"/>
    <property type="match status" value="1"/>
</dbReference>
<dbReference type="EMBL" id="QGDD01000005">
    <property type="protein sequence ID" value="PWN02452.1"/>
    <property type="molecule type" value="Genomic_DNA"/>
</dbReference>
<evidence type="ECO:0000256" key="3">
    <source>
        <dbReference type="ARBA" id="ARBA00048132"/>
    </source>
</evidence>
<evidence type="ECO:0000256" key="1">
    <source>
        <dbReference type="ARBA" id="ARBA00022630"/>
    </source>
</evidence>
<evidence type="ECO:0000259" key="4">
    <source>
        <dbReference type="Pfam" id="PF07992"/>
    </source>
</evidence>
<dbReference type="SUPFAM" id="SSF51905">
    <property type="entry name" value="FAD/NAD(P)-binding domain"/>
    <property type="match status" value="1"/>
</dbReference>
<feature type="domain" description="FAD/NAD(P)-binding" evidence="4">
    <location>
        <begin position="5"/>
        <end position="273"/>
    </location>
</feature>
<keyword evidence="2" id="KW-0560">Oxidoreductase</keyword>
<proteinExistence type="predicted"/>
<gene>
    <name evidence="5" type="ORF">DJ010_11935</name>
</gene>
<organism evidence="5 6">
    <name type="scientific">Nocardioides silvaticus</name>
    <dbReference type="NCBI Taxonomy" id="2201891"/>
    <lineage>
        <taxon>Bacteria</taxon>
        <taxon>Bacillati</taxon>
        <taxon>Actinomycetota</taxon>
        <taxon>Actinomycetes</taxon>
        <taxon>Propionibacteriales</taxon>
        <taxon>Nocardioidaceae</taxon>
        <taxon>Nocardioides</taxon>
    </lineage>
</organism>
<keyword evidence="6" id="KW-1185">Reference proteome</keyword>
<sequence length="309" mass="31776">MNETYDVAVVGAGAAGLQAAQTLGRMNRPTVVLGTDRYRNDPATAMHNFLGHDGTPPAELRTAARADLEHYASVDLVEAEVTTIEATDHGFTLHTSVGDVAVRRVVLAMGVADTLPDVPGLADLWGDLVAHCPYCHGHEFTGQHVGLLGADASLPLRAAMLERIASHRVVLTDGVELDADVADTLKRMGVEVRTEPVTGVGPAGGSLEVLLDGAAPVPLGGLFVHTTWAPTAPFAEQLGLDRSPVGAIIVDALGRTSRPGVYAAGDIAQQAGLPMPMAAVLVAAAAGMAAAASADRELAAEDNGIALPM</sequence>
<comment type="caution">
    <text evidence="5">The sequence shown here is derived from an EMBL/GenBank/DDBJ whole genome shotgun (WGS) entry which is preliminary data.</text>
</comment>
<dbReference type="InterPro" id="IPR023753">
    <property type="entry name" value="FAD/NAD-binding_dom"/>
</dbReference>
<dbReference type="PRINTS" id="PR00469">
    <property type="entry name" value="PNDRDTASEII"/>
</dbReference>
<reference evidence="5 6" key="1">
    <citation type="submission" date="2018-05" db="EMBL/GenBank/DDBJ databases">
        <title>Nocardioides silvaticus genome.</title>
        <authorList>
            <person name="Li C."/>
            <person name="Wang G."/>
        </authorList>
    </citation>
    <scope>NUCLEOTIDE SEQUENCE [LARGE SCALE GENOMIC DNA]</scope>
    <source>
        <strain evidence="5 6">CCTCC AB 2018079</strain>
    </source>
</reference>
<accession>A0A316TJL5</accession>
<dbReference type="Pfam" id="PF07992">
    <property type="entry name" value="Pyr_redox_2"/>
    <property type="match status" value="1"/>
</dbReference>
<evidence type="ECO:0000313" key="6">
    <source>
        <dbReference type="Proteomes" id="UP000245507"/>
    </source>
</evidence>
<dbReference type="GO" id="GO:0004791">
    <property type="term" value="F:thioredoxin-disulfide reductase (NADPH) activity"/>
    <property type="evidence" value="ECO:0007669"/>
    <property type="project" value="UniProtKB-EC"/>
</dbReference>
<dbReference type="AlphaFoldDB" id="A0A316TJL5"/>
<dbReference type="Proteomes" id="UP000245507">
    <property type="component" value="Unassembled WGS sequence"/>
</dbReference>
<dbReference type="OrthoDB" id="9786503at2"/>
<protein>
    <submittedName>
        <fullName evidence="5">NAD(P)/FAD-dependent oxidoreductase</fullName>
    </submittedName>
</protein>
<dbReference type="InterPro" id="IPR050097">
    <property type="entry name" value="Ferredoxin-NADP_redctase_2"/>
</dbReference>
<dbReference type="PRINTS" id="PR00368">
    <property type="entry name" value="FADPNR"/>
</dbReference>
<name>A0A316TJL5_9ACTN</name>
<comment type="catalytic activity">
    <reaction evidence="3">
        <text>[thioredoxin]-dithiol + NADP(+) = [thioredoxin]-disulfide + NADPH + H(+)</text>
        <dbReference type="Rhea" id="RHEA:20345"/>
        <dbReference type="Rhea" id="RHEA-COMP:10698"/>
        <dbReference type="Rhea" id="RHEA-COMP:10700"/>
        <dbReference type="ChEBI" id="CHEBI:15378"/>
        <dbReference type="ChEBI" id="CHEBI:29950"/>
        <dbReference type="ChEBI" id="CHEBI:50058"/>
        <dbReference type="ChEBI" id="CHEBI:57783"/>
        <dbReference type="ChEBI" id="CHEBI:58349"/>
        <dbReference type="EC" id="1.8.1.9"/>
    </reaction>
</comment>
<keyword evidence="1" id="KW-0285">Flavoprotein</keyword>
<dbReference type="Gene3D" id="3.50.50.60">
    <property type="entry name" value="FAD/NAD(P)-binding domain"/>
    <property type="match status" value="2"/>
</dbReference>
<evidence type="ECO:0000256" key="2">
    <source>
        <dbReference type="ARBA" id="ARBA00023002"/>
    </source>
</evidence>
<evidence type="ECO:0000313" key="5">
    <source>
        <dbReference type="EMBL" id="PWN02452.1"/>
    </source>
</evidence>